<evidence type="ECO:0000256" key="1">
    <source>
        <dbReference type="SAM" id="MobiDB-lite"/>
    </source>
</evidence>
<dbReference type="PROSITE" id="PS51257">
    <property type="entry name" value="PROKAR_LIPOPROTEIN"/>
    <property type="match status" value="1"/>
</dbReference>
<dbReference type="Proteomes" id="UP000237000">
    <property type="component" value="Unassembled WGS sequence"/>
</dbReference>
<accession>A0A2P5B9E0</accession>
<keyword evidence="3" id="KW-1185">Reference proteome</keyword>
<dbReference type="EMBL" id="JXTC01000573">
    <property type="protein sequence ID" value="PON45408.1"/>
    <property type="molecule type" value="Genomic_DNA"/>
</dbReference>
<feature type="non-terminal residue" evidence="2">
    <location>
        <position position="62"/>
    </location>
</feature>
<evidence type="ECO:0000313" key="3">
    <source>
        <dbReference type="Proteomes" id="UP000237000"/>
    </source>
</evidence>
<proteinExistence type="predicted"/>
<sequence>MGWNRLAYLGPSRASPWSIAGQPLAHSGSACPSLGPAQPMNFGGSARGPQYHGPALPTNSRL</sequence>
<comment type="caution">
    <text evidence="2">The sequence shown here is derived from an EMBL/GenBank/DDBJ whole genome shotgun (WGS) entry which is preliminary data.</text>
</comment>
<dbReference type="InParanoid" id="A0A2P5B9E0"/>
<gene>
    <name evidence="2" type="ORF">TorRG33x02_328690</name>
</gene>
<evidence type="ECO:0000313" key="2">
    <source>
        <dbReference type="EMBL" id="PON45408.1"/>
    </source>
</evidence>
<name>A0A2P5B9E0_TREOI</name>
<reference evidence="3" key="1">
    <citation type="submission" date="2016-06" db="EMBL/GenBank/DDBJ databases">
        <title>Parallel loss of symbiosis genes in relatives of nitrogen-fixing non-legume Parasponia.</title>
        <authorList>
            <person name="Van Velzen R."/>
            <person name="Holmer R."/>
            <person name="Bu F."/>
            <person name="Rutten L."/>
            <person name="Van Zeijl A."/>
            <person name="Liu W."/>
            <person name="Santuari L."/>
            <person name="Cao Q."/>
            <person name="Sharma T."/>
            <person name="Shen D."/>
            <person name="Roswanjaya Y."/>
            <person name="Wardhani T."/>
            <person name="Kalhor M.S."/>
            <person name="Jansen J."/>
            <person name="Van den Hoogen J."/>
            <person name="Gungor B."/>
            <person name="Hartog M."/>
            <person name="Hontelez J."/>
            <person name="Verver J."/>
            <person name="Yang W.-C."/>
            <person name="Schijlen E."/>
            <person name="Repin R."/>
            <person name="Schilthuizen M."/>
            <person name="Schranz E."/>
            <person name="Heidstra R."/>
            <person name="Miyata K."/>
            <person name="Fedorova E."/>
            <person name="Kohlen W."/>
            <person name="Bisseling T."/>
            <person name="Smit S."/>
            <person name="Geurts R."/>
        </authorList>
    </citation>
    <scope>NUCLEOTIDE SEQUENCE [LARGE SCALE GENOMIC DNA]</scope>
    <source>
        <strain evidence="3">cv. RG33-2</strain>
    </source>
</reference>
<protein>
    <submittedName>
        <fullName evidence="2">Uncharacterized protein</fullName>
    </submittedName>
</protein>
<organism evidence="2 3">
    <name type="scientific">Trema orientale</name>
    <name type="common">Charcoal tree</name>
    <name type="synonym">Celtis orientalis</name>
    <dbReference type="NCBI Taxonomy" id="63057"/>
    <lineage>
        <taxon>Eukaryota</taxon>
        <taxon>Viridiplantae</taxon>
        <taxon>Streptophyta</taxon>
        <taxon>Embryophyta</taxon>
        <taxon>Tracheophyta</taxon>
        <taxon>Spermatophyta</taxon>
        <taxon>Magnoliopsida</taxon>
        <taxon>eudicotyledons</taxon>
        <taxon>Gunneridae</taxon>
        <taxon>Pentapetalae</taxon>
        <taxon>rosids</taxon>
        <taxon>fabids</taxon>
        <taxon>Rosales</taxon>
        <taxon>Cannabaceae</taxon>
        <taxon>Trema</taxon>
    </lineage>
</organism>
<feature type="region of interest" description="Disordered" evidence="1">
    <location>
        <begin position="11"/>
        <end position="62"/>
    </location>
</feature>
<dbReference type="AlphaFoldDB" id="A0A2P5B9E0"/>